<comment type="caution">
    <text evidence="3">The sequence shown here is derived from an EMBL/GenBank/DDBJ whole genome shotgun (WGS) entry which is preliminary data.</text>
</comment>
<keyword evidence="1" id="KW-1133">Transmembrane helix</keyword>
<keyword evidence="3" id="KW-0808">Transferase</keyword>
<dbReference type="GO" id="GO:0000155">
    <property type="term" value="F:phosphorelay sensor kinase activity"/>
    <property type="evidence" value="ECO:0007669"/>
    <property type="project" value="InterPro"/>
</dbReference>
<dbReference type="GO" id="GO:0016020">
    <property type="term" value="C:membrane"/>
    <property type="evidence" value="ECO:0007669"/>
    <property type="project" value="InterPro"/>
</dbReference>
<keyword evidence="3" id="KW-0418">Kinase</keyword>
<evidence type="ECO:0000259" key="2">
    <source>
        <dbReference type="Pfam" id="PF06580"/>
    </source>
</evidence>
<protein>
    <submittedName>
        <fullName evidence="3">Sensor histidine kinase</fullName>
    </submittedName>
</protein>
<sequence>MQIIRSGKSRLKKIVNNKVVQHTLYWVFYLVFFATAWGSQDQQFIRNYLAEMIRLPAKMLLVYWVIYFLFPRYFYHGKIWKFILFFLGSVFAIAIVQRFEDNYIILDRFYPDWEIQPLFSPLVIIRTAVDLGSVLAIPVIVKVVEYLSRIQQREQTLAREKLEAELRLLKNQVQPHFLFNTLNSLYALTLKKSDKAPDVILRLSDLLRYMLYETNAPQVDLEKEVECIKSYIELEKIRYGSRIDLSLNLWGQTDGKTIAPMLILPFIENSFKHSTGGFDEGAWITIELGVREKELVLKVENSLSGETGLQDSVQGGIGLQNVRRRLDLLYPDRHKLNINQGSDTYEVFLNLKL</sequence>
<organism evidence="3 4">
    <name type="scientific">Marinilabilia rubra</name>
    <dbReference type="NCBI Taxonomy" id="2162893"/>
    <lineage>
        <taxon>Bacteria</taxon>
        <taxon>Pseudomonadati</taxon>
        <taxon>Bacteroidota</taxon>
        <taxon>Bacteroidia</taxon>
        <taxon>Marinilabiliales</taxon>
        <taxon>Marinilabiliaceae</taxon>
        <taxon>Marinilabilia</taxon>
    </lineage>
</organism>
<dbReference type="AlphaFoldDB" id="A0A2U2B914"/>
<gene>
    <name evidence="3" type="ORF">DDZ16_08870</name>
</gene>
<accession>A0A2U2B914</accession>
<proteinExistence type="predicted"/>
<evidence type="ECO:0000313" key="3">
    <source>
        <dbReference type="EMBL" id="PWD99558.1"/>
    </source>
</evidence>
<reference evidence="3 4" key="1">
    <citation type="submission" date="2018-05" db="EMBL/GenBank/DDBJ databases">
        <title>Marinilabilia rubrum sp. nov., isolated from saltern sediment.</title>
        <authorList>
            <person name="Zhang R."/>
        </authorList>
    </citation>
    <scope>NUCLEOTIDE SEQUENCE [LARGE SCALE GENOMIC DNA]</scope>
    <source>
        <strain evidence="3 4">WTE16</strain>
    </source>
</reference>
<feature type="transmembrane region" description="Helical" evidence="1">
    <location>
        <begin position="20"/>
        <end position="40"/>
    </location>
</feature>
<dbReference type="Gene3D" id="3.30.565.10">
    <property type="entry name" value="Histidine kinase-like ATPase, C-terminal domain"/>
    <property type="match status" value="1"/>
</dbReference>
<dbReference type="Pfam" id="PF06580">
    <property type="entry name" value="His_kinase"/>
    <property type="match status" value="1"/>
</dbReference>
<keyword evidence="1" id="KW-0472">Membrane</keyword>
<keyword evidence="4" id="KW-1185">Reference proteome</keyword>
<dbReference type="InterPro" id="IPR036890">
    <property type="entry name" value="HATPase_C_sf"/>
</dbReference>
<dbReference type="InterPro" id="IPR050640">
    <property type="entry name" value="Bact_2-comp_sensor_kinase"/>
</dbReference>
<evidence type="ECO:0000313" key="4">
    <source>
        <dbReference type="Proteomes" id="UP000244956"/>
    </source>
</evidence>
<dbReference type="OrthoDB" id="9809908at2"/>
<keyword evidence="1" id="KW-0812">Transmembrane</keyword>
<dbReference type="Proteomes" id="UP000244956">
    <property type="component" value="Unassembled WGS sequence"/>
</dbReference>
<name>A0A2U2B914_9BACT</name>
<dbReference type="EMBL" id="QEWP01000006">
    <property type="protein sequence ID" value="PWD99558.1"/>
    <property type="molecule type" value="Genomic_DNA"/>
</dbReference>
<feature type="domain" description="Signal transduction histidine kinase internal region" evidence="2">
    <location>
        <begin position="164"/>
        <end position="243"/>
    </location>
</feature>
<feature type="transmembrane region" description="Helical" evidence="1">
    <location>
        <begin position="52"/>
        <end position="70"/>
    </location>
</feature>
<feature type="transmembrane region" description="Helical" evidence="1">
    <location>
        <begin position="82"/>
        <end position="99"/>
    </location>
</feature>
<dbReference type="PANTHER" id="PTHR34220:SF7">
    <property type="entry name" value="SENSOR HISTIDINE KINASE YPDA"/>
    <property type="match status" value="1"/>
</dbReference>
<dbReference type="InterPro" id="IPR010559">
    <property type="entry name" value="Sig_transdc_His_kin_internal"/>
</dbReference>
<dbReference type="PANTHER" id="PTHR34220">
    <property type="entry name" value="SENSOR HISTIDINE KINASE YPDA"/>
    <property type="match status" value="1"/>
</dbReference>
<dbReference type="RefSeq" id="WP_109264099.1">
    <property type="nucleotide sequence ID" value="NZ_QEWP01000006.1"/>
</dbReference>
<evidence type="ECO:0000256" key="1">
    <source>
        <dbReference type="SAM" id="Phobius"/>
    </source>
</evidence>